<dbReference type="InterPro" id="IPR043325">
    <property type="entry name" value="LTSS"/>
</dbReference>
<dbReference type="GO" id="GO:0006869">
    <property type="term" value="P:lipid transport"/>
    <property type="evidence" value="ECO:0007669"/>
    <property type="project" value="InterPro"/>
</dbReference>
<evidence type="ECO:0000256" key="5">
    <source>
        <dbReference type="ARBA" id="ARBA00022729"/>
    </source>
</evidence>
<keyword evidence="6" id="KW-0472">Membrane</keyword>
<dbReference type="SUPFAM" id="SSF47699">
    <property type="entry name" value="Bifunctional inhibitor/lipid-transfer protein/seed storage 2S albumin"/>
    <property type="match status" value="1"/>
</dbReference>
<evidence type="ECO:0000256" key="2">
    <source>
        <dbReference type="ARBA" id="ARBA00009748"/>
    </source>
</evidence>
<name>A0A6D2I3T5_9BRAS</name>
<keyword evidence="4" id="KW-0336">GPI-anchor</keyword>
<comment type="caution">
    <text evidence="13">The sequence shown here is derived from an EMBL/GenBank/DDBJ whole genome shotgun (WGS) entry which is preliminary data.</text>
</comment>
<evidence type="ECO:0000256" key="1">
    <source>
        <dbReference type="ARBA" id="ARBA00004609"/>
    </source>
</evidence>
<comment type="subcellular location">
    <subcellularLocation>
        <location evidence="1">Cell membrane</location>
        <topology evidence="1">Lipid-anchor</topology>
        <topology evidence="1">GPI-anchor</topology>
    </subcellularLocation>
</comment>
<comment type="similarity">
    <text evidence="2">Belongs to the plant LTP family.</text>
</comment>
<evidence type="ECO:0000256" key="4">
    <source>
        <dbReference type="ARBA" id="ARBA00022622"/>
    </source>
</evidence>
<dbReference type="PRINTS" id="PR00382">
    <property type="entry name" value="LIPIDTRNSFER"/>
</dbReference>
<dbReference type="AlphaFoldDB" id="A0A6D2I3T5"/>
<dbReference type="CDD" id="cd00010">
    <property type="entry name" value="AAI_LTSS"/>
    <property type="match status" value="1"/>
</dbReference>
<sequence>MKQSFVLSIVLLLISLSHAEYVSPSQSPLLSPTNAPSKSDCSTVVYGMFDCLSFLSAGSTDLNPTKSCCVGVEGVLEYDPNCLCVALESSRSMGFDLIDSRALGLPSSCNIHITPHCDVASSPAPSAPASSSMASPPAAEPPKPSSSSPKPSLDLTPKPTGVVAPAPKTTHSSPAMYAPAPAPSKSGTGNLSLSKLFIFAVIVSSFAYVLA</sequence>
<keyword evidence="7" id="KW-1015">Disulfide bond</keyword>
<feature type="domain" description="Bifunctional inhibitor/plant lipid transfer protein/seed storage helical" evidence="12">
    <location>
        <begin position="41"/>
        <end position="117"/>
    </location>
</feature>
<evidence type="ECO:0000256" key="9">
    <source>
        <dbReference type="ARBA" id="ARBA00023288"/>
    </source>
</evidence>
<evidence type="ECO:0000313" key="13">
    <source>
        <dbReference type="EMBL" id="CAA7024300.1"/>
    </source>
</evidence>
<dbReference type="InterPro" id="IPR000528">
    <property type="entry name" value="Plant_nsLTP"/>
</dbReference>
<dbReference type="GO" id="GO:0005886">
    <property type="term" value="C:plasma membrane"/>
    <property type="evidence" value="ECO:0007669"/>
    <property type="project" value="UniProtKB-SubCell"/>
</dbReference>
<evidence type="ECO:0000256" key="3">
    <source>
        <dbReference type="ARBA" id="ARBA00022475"/>
    </source>
</evidence>
<keyword evidence="5 11" id="KW-0732">Signal</keyword>
<feature type="region of interest" description="Disordered" evidence="10">
    <location>
        <begin position="122"/>
        <end position="184"/>
    </location>
</feature>
<accession>A0A6D2I3T5</accession>
<evidence type="ECO:0000313" key="14">
    <source>
        <dbReference type="Proteomes" id="UP000467841"/>
    </source>
</evidence>
<dbReference type="GO" id="GO:0098552">
    <property type="term" value="C:side of membrane"/>
    <property type="evidence" value="ECO:0007669"/>
    <property type="project" value="UniProtKB-KW"/>
</dbReference>
<keyword evidence="9" id="KW-0449">Lipoprotein</keyword>
<organism evidence="13 14">
    <name type="scientific">Microthlaspi erraticum</name>
    <dbReference type="NCBI Taxonomy" id="1685480"/>
    <lineage>
        <taxon>Eukaryota</taxon>
        <taxon>Viridiplantae</taxon>
        <taxon>Streptophyta</taxon>
        <taxon>Embryophyta</taxon>
        <taxon>Tracheophyta</taxon>
        <taxon>Spermatophyta</taxon>
        <taxon>Magnoliopsida</taxon>
        <taxon>eudicotyledons</taxon>
        <taxon>Gunneridae</taxon>
        <taxon>Pentapetalae</taxon>
        <taxon>rosids</taxon>
        <taxon>malvids</taxon>
        <taxon>Brassicales</taxon>
        <taxon>Brassicaceae</taxon>
        <taxon>Coluteocarpeae</taxon>
        <taxon>Microthlaspi</taxon>
    </lineage>
</organism>
<protein>
    <recommendedName>
        <fullName evidence="12">Bifunctional inhibitor/plant lipid transfer protein/seed storage helical domain-containing protein</fullName>
    </recommendedName>
</protein>
<evidence type="ECO:0000256" key="8">
    <source>
        <dbReference type="ARBA" id="ARBA00023180"/>
    </source>
</evidence>
<dbReference type="Proteomes" id="UP000467841">
    <property type="component" value="Unassembled WGS sequence"/>
</dbReference>
<keyword evidence="14" id="KW-1185">Reference proteome</keyword>
<dbReference type="EMBL" id="CACVBM020000888">
    <property type="protein sequence ID" value="CAA7024300.1"/>
    <property type="molecule type" value="Genomic_DNA"/>
</dbReference>
<evidence type="ECO:0000256" key="10">
    <source>
        <dbReference type="SAM" id="MobiDB-lite"/>
    </source>
</evidence>
<dbReference type="OrthoDB" id="659547at2759"/>
<evidence type="ECO:0000256" key="7">
    <source>
        <dbReference type="ARBA" id="ARBA00023157"/>
    </source>
</evidence>
<feature type="signal peptide" evidence="11">
    <location>
        <begin position="1"/>
        <end position="19"/>
    </location>
</feature>
<gene>
    <name evidence="13" type="ORF">MERR_LOCUS11535</name>
</gene>
<feature type="compositionally biased region" description="Low complexity" evidence="10">
    <location>
        <begin position="122"/>
        <end position="137"/>
    </location>
</feature>
<proteinExistence type="inferred from homology"/>
<dbReference type="InterPro" id="IPR036312">
    <property type="entry name" value="Bifun_inhib/LTP/seed_sf"/>
</dbReference>
<evidence type="ECO:0000259" key="12">
    <source>
        <dbReference type="SMART" id="SM00499"/>
    </source>
</evidence>
<dbReference type="SMART" id="SM00499">
    <property type="entry name" value="AAI"/>
    <property type="match status" value="1"/>
</dbReference>
<evidence type="ECO:0000256" key="11">
    <source>
        <dbReference type="SAM" id="SignalP"/>
    </source>
</evidence>
<dbReference type="GO" id="GO:0008289">
    <property type="term" value="F:lipid binding"/>
    <property type="evidence" value="ECO:0007669"/>
    <property type="project" value="InterPro"/>
</dbReference>
<evidence type="ECO:0000256" key="6">
    <source>
        <dbReference type="ARBA" id="ARBA00023136"/>
    </source>
</evidence>
<feature type="compositionally biased region" description="Low complexity" evidence="10">
    <location>
        <begin position="172"/>
        <end position="184"/>
    </location>
</feature>
<dbReference type="Gene3D" id="1.10.110.10">
    <property type="entry name" value="Plant lipid-transfer and hydrophobic proteins"/>
    <property type="match status" value="1"/>
</dbReference>
<keyword evidence="8" id="KW-0325">Glycoprotein</keyword>
<feature type="chain" id="PRO_5025521737" description="Bifunctional inhibitor/plant lipid transfer protein/seed storage helical domain-containing protein" evidence="11">
    <location>
        <begin position="20"/>
        <end position="211"/>
    </location>
</feature>
<reference evidence="13" key="1">
    <citation type="submission" date="2020-01" db="EMBL/GenBank/DDBJ databases">
        <authorList>
            <person name="Mishra B."/>
        </authorList>
    </citation>
    <scope>NUCLEOTIDE SEQUENCE [LARGE SCALE GENOMIC DNA]</scope>
</reference>
<keyword evidence="3" id="KW-1003">Cell membrane</keyword>
<dbReference type="InterPro" id="IPR016140">
    <property type="entry name" value="Bifunc_inhib/LTP/seed_store"/>
</dbReference>
<dbReference type="PANTHER" id="PTHR33044">
    <property type="entry name" value="BIFUNCTIONAL INHIBITOR/LIPID-TRANSFER PROTEIN/SEED STORAGE 2S ALBUMIN SUPERFAMILY PROTEIN-RELATED"/>
    <property type="match status" value="1"/>
</dbReference>
<dbReference type="Pfam" id="PF14368">
    <property type="entry name" value="LTP_2"/>
    <property type="match status" value="1"/>
</dbReference>